<evidence type="ECO:0000256" key="3">
    <source>
        <dbReference type="ARBA" id="ARBA00023012"/>
    </source>
</evidence>
<evidence type="ECO:0000259" key="6">
    <source>
        <dbReference type="Pfam" id="PF04024"/>
    </source>
</evidence>
<sequence length="394" mass="41192">MTDAVAPPAAPRTLARAGEQRVLLGVCGGLGQALGVDPIVVRLAFALATAAGGIGIAVYLAAALLLPGPPADSPRRPYRARAQEAAGLLMLILVGAAVLSGTGFLLPLDLLGPGVLLLGGLALIWRQASPDTLPTAPQGADAARTLLGLMLLGGGALLLLRVGADATVLAAGLAASAAAAGIGLLVGPRLRRARVLAEAERRERVRTEERERVAERLHDSVLQTLALIQREPDARRAQLLARQQERELRAWLYGGEDADAPETFAAALRHAADEVEVNYGVGVALVQPRDAPLDEDLAALVAAAREAITNAAKHAGVSEISVLARVSEQEASVFVRDRGSGFERTLVAPDRRGLRESVEARMARHRGHATIHSVIGEGTEVELTLPRTREGGRS</sequence>
<feature type="transmembrane region" description="Helical" evidence="4">
    <location>
        <begin position="39"/>
        <end position="66"/>
    </location>
</feature>
<evidence type="ECO:0000256" key="2">
    <source>
        <dbReference type="ARBA" id="ARBA00022777"/>
    </source>
</evidence>
<dbReference type="InterPro" id="IPR050482">
    <property type="entry name" value="Sensor_HK_TwoCompSys"/>
</dbReference>
<name>A0ABU4HKZ2_9ACTN</name>
<organism evidence="7 8">
    <name type="scientific">Conexibacter stalactiti</name>
    <dbReference type="NCBI Taxonomy" id="1940611"/>
    <lineage>
        <taxon>Bacteria</taxon>
        <taxon>Bacillati</taxon>
        <taxon>Actinomycetota</taxon>
        <taxon>Thermoleophilia</taxon>
        <taxon>Solirubrobacterales</taxon>
        <taxon>Conexibacteraceae</taxon>
        <taxon>Conexibacter</taxon>
    </lineage>
</organism>
<dbReference type="Proteomes" id="UP001284601">
    <property type="component" value="Unassembled WGS sequence"/>
</dbReference>
<dbReference type="SUPFAM" id="SSF55874">
    <property type="entry name" value="ATPase domain of HSP90 chaperone/DNA topoisomerase II/histidine kinase"/>
    <property type="match status" value="1"/>
</dbReference>
<accession>A0ABU4HKZ2</accession>
<dbReference type="Pfam" id="PF04024">
    <property type="entry name" value="PspC"/>
    <property type="match status" value="1"/>
</dbReference>
<keyword evidence="4" id="KW-1133">Transmembrane helix</keyword>
<proteinExistence type="predicted"/>
<evidence type="ECO:0000313" key="8">
    <source>
        <dbReference type="Proteomes" id="UP001284601"/>
    </source>
</evidence>
<keyword evidence="2" id="KW-0418">Kinase</keyword>
<keyword evidence="4" id="KW-0812">Transmembrane</keyword>
<comment type="caution">
    <text evidence="7">The sequence shown here is derived from an EMBL/GenBank/DDBJ whole genome shotgun (WGS) entry which is preliminary data.</text>
</comment>
<feature type="transmembrane region" description="Helical" evidence="4">
    <location>
        <begin position="86"/>
        <end position="104"/>
    </location>
</feature>
<dbReference type="RefSeq" id="WP_318596237.1">
    <property type="nucleotide sequence ID" value="NZ_JAWSTH010000011.1"/>
</dbReference>
<feature type="domain" description="Phage shock protein PspC N-terminal" evidence="6">
    <location>
        <begin position="13"/>
        <end position="67"/>
    </location>
</feature>
<feature type="domain" description="Histidine kinase/HSP90-like ATPase" evidence="5">
    <location>
        <begin position="297"/>
        <end position="388"/>
    </location>
</feature>
<feature type="transmembrane region" description="Helical" evidence="4">
    <location>
        <begin position="166"/>
        <end position="186"/>
    </location>
</feature>
<evidence type="ECO:0000259" key="5">
    <source>
        <dbReference type="Pfam" id="PF02518"/>
    </source>
</evidence>
<dbReference type="InterPro" id="IPR007168">
    <property type="entry name" value="Phageshock_PspC_N"/>
</dbReference>
<keyword evidence="8" id="KW-1185">Reference proteome</keyword>
<keyword evidence="3" id="KW-0902">Two-component regulatory system</keyword>
<dbReference type="EMBL" id="JAWSTH010000011">
    <property type="protein sequence ID" value="MDW5593979.1"/>
    <property type="molecule type" value="Genomic_DNA"/>
</dbReference>
<gene>
    <name evidence="7" type="ORF">R7226_06520</name>
</gene>
<keyword evidence="1" id="KW-0808">Transferase</keyword>
<feature type="transmembrane region" description="Helical" evidence="4">
    <location>
        <begin position="140"/>
        <end position="160"/>
    </location>
</feature>
<evidence type="ECO:0000313" key="7">
    <source>
        <dbReference type="EMBL" id="MDW5593979.1"/>
    </source>
</evidence>
<dbReference type="PANTHER" id="PTHR24421">
    <property type="entry name" value="NITRATE/NITRITE SENSOR PROTEIN NARX-RELATED"/>
    <property type="match status" value="1"/>
</dbReference>
<evidence type="ECO:0000256" key="4">
    <source>
        <dbReference type="SAM" id="Phobius"/>
    </source>
</evidence>
<dbReference type="InterPro" id="IPR003594">
    <property type="entry name" value="HATPase_dom"/>
</dbReference>
<protein>
    <submittedName>
        <fullName evidence="7">PspC domain-containing protein</fullName>
    </submittedName>
</protein>
<evidence type="ECO:0000256" key="1">
    <source>
        <dbReference type="ARBA" id="ARBA00022679"/>
    </source>
</evidence>
<dbReference type="Gene3D" id="3.30.565.10">
    <property type="entry name" value="Histidine kinase-like ATPase, C-terminal domain"/>
    <property type="match status" value="1"/>
</dbReference>
<keyword evidence="4" id="KW-0472">Membrane</keyword>
<reference evidence="8" key="1">
    <citation type="submission" date="2023-07" db="EMBL/GenBank/DDBJ databases">
        <title>Conexibacter stalactiti sp. nov., isolated from stalactites in a lava cave and emended description of the genus Conexibacter.</title>
        <authorList>
            <person name="Lee S.D."/>
        </authorList>
    </citation>
    <scope>NUCLEOTIDE SEQUENCE [LARGE SCALE GENOMIC DNA]</scope>
    <source>
        <strain evidence="8">KCTC 39840</strain>
    </source>
</reference>
<dbReference type="InterPro" id="IPR036890">
    <property type="entry name" value="HATPase_C_sf"/>
</dbReference>
<dbReference type="PANTHER" id="PTHR24421:SF61">
    <property type="entry name" value="OXYGEN SENSOR HISTIDINE KINASE NREB"/>
    <property type="match status" value="1"/>
</dbReference>
<dbReference type="Pfam" id="PF02518">
    <property type="entry name" value="HATPase_c"/>
    <property type="match status" value="1"/>
</dbReference>